<reference evidence="1" key="1">
    <citation type="journal article" date="2015" name="Nature">
        <title>Complex archaea that bridge the gap between prokaryotes and eukaryotes.</title>
        <authorList>
            <person name="Spang A."/>
            <person name="Saw J.H."/>
            <person name="Jorgensen S.L."/>
            <person name="Zaremba-Niedzwiedzka K."/>
            <person name="Martijn J."/>
            <person name="Lind A.E."/>
            <person name="van Eijk R."/>
            <person name="Schleper C."/>
            <person name="Guy L."/>
            <person name="Ettema T.J."/>
        </authorList>
    </citation>
    <scope>NUCLEOTIDE SEQUENCE</scope>
</reference>
<name>A0A0F8WZW6_9ZZZZ</name>
<sequence>MTTLLELLGDILDGLRGPYGVTWATEDHSIAQTGYVFETVEAALSIAQQGPWVADEDGHHVDGLCEHYPADAARVTTAEHHMNHAGQEIWGLVEGEVDTPPLKEIRMTGKRSPYS</sequence>
<dbReference type="AlphaFoldDB" id="A0A0F8WZW6"/>
<gene>
    <name evidence="1" type="ORF">LCGC14_3006670</name>
</gene>
<proteinExistence type="predicted"/>
<feature type="non-terminal residue" evidence="1">
    <location>
        <position position="115"/>
    </location>
</feature>
<evidence type="ECO:0000313" key="1">
    <source>
        <dbReference type="EMBL" id="KKK62203.1"/>
    </source>
</evidence>
<comment type="caution">
    <text evidence="1">The sequence shown here is derived from an EMBL/GenBank/DDBJ whole genome shotgun (WGS) entry which is preliminary data.</text>
</comment>
<accession>A0A0F8WZW6</accession>
<organism evidence="1">
    <name type="scientific">marine sediment metagenome</name>
    <dbReference type="NCBI Taxonomy" id="412755"/>
    <lineage>
        <taxon>unclassified sequences</taxon>
        <taxon>metagenomes</taxon>
        <taxon>ecological metagenomes</taxon>
    </lineage>
</organism>
<dbReference type="EMBL" id="LAZR01062107">
    <property type="protein sequence ID" value="KKK62203.1"/>
    <property type="molecule type" value="Genomic_DNA"/>
</dbReference>
<protein>
    <submittedName>
        <fullName evidence="1">Uncharacterized protein</fullName>
    </submittedName>
</protein>